<keyword evidence="1" id="KW-1133">Transmembrane helix</keyword>
<gene>
    <name evidence="2" type="ORF">ElyMa_000611800</name>
</gene>
<reference evidence="2 3" key="1">
    <citation type="journal article" date="2021" name="Elife">
        <title>Chloroplast acquisition without the gene transfer in kleptoplastic sea slugs, Plakobranchus ocellatus.</title>
        <authorList>
            <person name="Maeda T."/>
            <person name="Takahashi S."/>
            <person name="Yoshida T."/>
            <person name="Shimamura S."/>
            <person name="Takaki Y."/>
            <person name="Nagai Y."/>
            <person name="Toyoda A."/>
            <person name="Suzuki Y."/>
            <person name="Arimoto A."/>
            <person name="Ishii H."/>
            <person name="Satoh N."/>
            <person name="Nishiyama T."/>
            <person name="Hasebe M."/>
            <person name="Maruyama T."/>
            <person name="Minagawa J."/>
            <person name="Obokata J."/>
            <person name="Shigenobu S."/>
        </authorList>
    </citation>
    <scope>NUCLEOTIDE SEQUENCE [LARGE SCALE GENOMIC DNA]</scope>
</reference>
<proteinExistence type="predicted"/>
<name>A0AAV4G9I7_9GAST</name>
<dbReference type="EMBL" id="BMAT01001220">
    <property type="protein sequence ID" value="GFR81781.1"/>
    <property type="molecule type" value="Genomic_DNA"/>
</dbReference>
<feature type="transmembrane region" description="Helical" evidence="1">
    <location>
        <begin position="67"/>
        <end position="89"/>
    </location>
</feature>
<evidence type="ECO:0000313" key="3">
    <source>
        <dbReference type="Proteomes" id="UP000762676"/>
    </source>
</evidence>
<feature type="transmembrane region" description="Helical" evidence="1">
    <location>
        <begin position="44"/>
        <end position="60"/>
    </location>
</feature>
<comment type="caution">
    <text evidence="2">The sequence shown here is derived from an EMBL/GenBank/DDBJ whole genome shotgun (WGS) entry which is preliminary data.</text>
</comment>
<accession>A0AAV4G9I7</accession>
<keyword evidence="1" id="KW-0472">Membrane</keyword>
<evidence type="ECO:0000313" key="2">
    <source>
        <dbReference type="EMBL" id="GFR81781.1"/>
    </source>
</evidence>
<dbReference type="Proteomes" id="UP000762676">
    <property type="component" value="Unassembled WGS sequence"/>
</dbReference>
<keyword evidence="1" id="KW-0812">Transmembrane</keyword>
<evidence type="ECO:0000256" key="1">
    <source>
        <dbReference type="SAM" id="Phobius"/>
    </source>
</evidence>
<sequence>MKKKENCDRQDNSVVVVVLAAAAAAAVVAVVVVVVVVVILVVKVYVIVAVVVIVVEVGVASASATAVLVVGVLVVVLVLATATVVVIALTRRKTECVEEKRRIRSRRFLNRFTDEDVKQNIFTDKKNNFALEIAKHRQNDVDYFERSRTSSATAFKLPRNQSVSAASHGFYWRLQEWQNQDNFP</sequence>
<protein>
    <submittedName>
        <fullName evidence="2">Uncharacterized protein</fullName>
    </submittedName>
</protein>
<organism evidence="2 3">
    <name type="scientific">Elysia marginata</name>
    <dbReference type="NCBI Taxonomy" id="1093978"/>
    <lineage>
        <taxon>Eukaryota</taxon>
        <taxon>Metazoa</taxon>
        <taxon>Spiralia</taxon>
        <taxon>Lophotrochozoa</taxon>
        <taxon>Mollusca</taxon>
        <taxon>Gastropoda</taxon>
        <taxon>Heterobranchia</taxon>
        <taxon>Euthyneura</taxon>
        <taxon>Panpulmonata</taxon>
        <taxon>Sacoglossa</taxon>
        <taxon>Placobranchoidea</taxon>
        <taxon>Plakobranchidae</taxon>
        <taxon>Elysia</taxon>
    </lineage>
</organism>
<keyword evidence="3" id="KW-1185">Reference proteome</keyword>
<dbReference type="AlphaFoldDB" id="A0AAV4G9I7"/>
<feature type="transmembrane region" description="Helical" evidence="1">
    <location>
        <begin position="12"/>
        <end position="38"/>
    </location>
</feature>